<evidence type="ECO:0000256" key="5">
    <source>
        <dbReference type="ARBA" id="ARBA00005520"/>
    </source>
</evidence>
<comment type="pathway">
    <text evidence="4 11 12">Cofactor biosynthesis; riboflavin biosynthesis; 2-hydroxy-3-oxobutyl phosphate from D-ribulose 5-phosphate: step 1/1.</text>
</comment>
<comment type="subunit">
    <text evidence="11 12">Homodimer.</text>
</comment>
<feature type="binding site" evidence="11">
    <location>
        <position position="141"/>
    </location>
    <ligand>
        <name>Mg(2+)</name>
        <dbReference type="ChEBI" id="CHEBI:18420"/>
        <label>2</label>
    </ligand>
</feature>
<comment type="caution">
    <text evidence="13">The sequence shown here is derived from an EMBL/GenBank/DDBJ whole genome shotgun (WGS) entry which is preliminary data.</text>
</comment>
<dbReference type="GO" id="GO:0030145">
    <property type="term" value="F:manganese ion binding"/>
    <property type="evidence" value="ECO:0007669"/>
    <property type="project" value="UniProtKB-UniRule"/>
</dbReference>
<gene>
    <name evidence="11 13" type="primary">ribB</name>
    <name evidence="13" type="ORF">CSO01_01720</name>
</gene>
<feature type="site" description="Essential for catalytic activity" evidence="11">
    <location>
        <position position="162"/>
    </location>
</feature>
<dbReference type="RefSeq" id="WP_146951240.1">
    <property type="nucleotide sequence ID" value="NZ_BAABBJ010000005.1"/>
</dbReference>
<dbReference type="PANTHER" id="PTHR21327:SF18">
    <property type="entry name" value="3,4-DIHYDROXY-2-BUTANONE 4-PHOSPHATE SYNTHASE"/>
    <property type="match status" value="1"/>
</dbReference>
<dbReference type="Pfam" id="PF00926">
    <property type="entry name" value="DHBP_synthase"/>
    <property type="match status" value="1"/>
</dbReference>
<keyword evidence="14" id="KW-1185">Reference proteome</keyword>
<dbReference type="PANTHER" id="PTHR21327">
    <property type="entry name" value="GTP CYCLOHYDROLASE II-RELATED"/>
    <property type="match status" value="1"/>
</dbReference>
<keyword evidence="9 11" id="KW-0464">Manganese</keyword>
<evidence type="ECO:0000256" key="12">
    <source>
        <dbReference type="RuleBase" id="RU003843"/>
    </source>
</evidence>
<evidence type="ECO:0000256" key="2">
    <source>
        <dbReference type="ARBA" id="ARBA00001936"/>
    </source>
</evidence>
<dbReference type="GO" id="GO:0005829">
    <property type="term" value="C:cytosol"/>
    <property type="evidence" value="ECO:0007669"/>
    <property type="project" value="TreeGrafter"/>
</dbReference>
<feature type="binding site" evidence="11">
    <location>
        <begin position="138"/>
        <end position="142"/>
    </location>
    <ligand>
        <name>D-ribulose 5-phosphate</name>
        <dbReference type="ChEBI" id="CHEBI:58121"/>
    </ligand>
</feature>
<dbReference type="GO" id="GO:0003935">
    <property type="term" value="F:GTP cyclohydrolase II activity"/>
    <property type="evidence" value="ECO:0007669"/>
    <property type="project" value="TreeGrafter"/>
</dbReference>
<evidence type="ECO:0000256" key="11">
    <source>
        <dbReference type="HAMAP-Rule" id="MF_00180"/>
    </source>
</evidence>
<feature type="binding site" evidence="11">
    <location>
        <position position="30"/>
    </location>
    <ligand>
        <name>D-ribulose 5-phosphate</name>
        <dbReference type="ChEBI" id="CHEBI:58121"/>
    </ligand>
</feature>
<keyword evidence="7 11" id="KW-0479">Metal-binding</keyword>
<dbReference type="GO" id="GO:0008686">
    <property type="term" value="F:3,4-dihydroxy-2-butanone-4-phosphate synthase activity"/>
    <property type="evidence" value="ECO:0007669"/>
    <property type="project" value="UniProtKB-UniRule"/>
</dbReference>
<evidence type="ECO:0000256" key="3">
    <source>
        <dbReference type="ARBA" id="ARBA00002284"/>
    </source>
</evidence>
<dbReference type="EC" id="4.1.99.12" evidence="11 12"/>
<comment type="cofactor">
    <cofactor evidence="11 12">
        <name>Mg(2+)</name>
        <dbReference type="ChEBI" id="CHEBI:18420"/>
    </cofactor>
    <cofactor evidence="11 12">
        <name>Mn(2+)</name>
        <dbReference type="ChEBI" id="CHEBI:29035"/>
    </cofactor>
    <text evidence="11 12">Binds 2 divalent metal cations per subunit. Magnesium or manganese.</text>
</comment>
<dbReference type="GO" id="GO:0000287">
    <property type="term" value="F:magnesium ion binding"/>
    <property type="evidence" value="ECO:0007669"/>
    <property type="project" value="UniProtKB-UniRule"/>
</dbReference>
<keyword evidence="8 11" id="KW-0460">Magnesium</keyword>
<dbReference type="InterPro" id="IPR000422">
    <property type="entry name" value="DHBP_synthase_RibB"/>
</dbReference>
<dbReference type="Gene3D" id="3.90.870.10">
    <property type="entry name" value="DHBP synthase"/>
    <property type="match status" value="1"/>
</dbReference>
<keyword evidence="6 11" id="KW-0686">Riboflavin biosynthesis</keyword>
<comment type="similarity">
    <text evidence="11 12">Belongs to the DHBP synthase family.</text>
</comment>
<dbReference type="HAMAP" id="MF_00180">
    <property type="entry name" value="RibB"/>
    <property type="match status" value="1"/>
</dbReference>
<evidence type="ECO:0000256" key="7">
    <source>
        <dbReference type="ARBA" id="ARBA00022723"/>
    </source>
</evidence>
<comment type="similarity">
    <text evidence="5">In the N-terminal section; belongs to the DHBP synthase family.</text>
</comment>
<dbReference type="FunFam" id="3.90.870.10:FF:000001">
    <property type="entry name" value="Riboflavin biosynthesis protein RibBA"/>
    <property type="match status" value="1"/>
</dbReference>
<evidence type="ECO:0000256" key="8">
    <source>
        <dbReference type="ARBA" id="ARBA00022842"/>
    </source>
</evidence>
<organism evidence="13 14">
    <name type="scientific">Cellulomonas soli</name>
    <dbReference type="NCBI Taxonomy" id="931535"/>
    <lineage>
        <taxon>Bacteria</taxon>
        <taxon>Bacillati</taxon>
        <taxon>Actinomycetota</taxon>
        <taxon>Actinomycetes</taxon>
        <taxon>Micrococcales</taxon>
        <taxon>Cellulomonadaceae</taxon>
        <taxon>Cellulomonas</taxon>
    </lineage>
</organism>
<dbReference type="Proteomes" id="UP000321798">
    <property type="component" value="Unassembled WGS sequence"/>
</dbReference>
<evidence type="ECO:0000256" key="4">
    <source>
        <dbReference type="ARBA" id="ARBA00004904"/>
    </source>
</evidence>
<evidence type="ECO:0000256" key="6">
    <source>
        <dbReference type="ARBA" id="ARBA00022619"/>
    </source>
</evidence>
<dbReference type="InterPro" id="IPR017945">
    <property type="entry name" value="DHBP_synth_RibB-like_a/b_dom"/>
</dbReference>
<evidence type="ECO:0000313" key="13">
    <source>
        <dbReference type="EMBL" id="GEP67457.1"/>
    </source>
</evidence>
<dbReference type="OrthoDB" id="9793111at2"/>
<dbReference type="AlphaFoldDB" id="A0A512P8D0"/>
<feature type="binding site" evidence="11">
    <location>
        <position position="26"/>
    </location>
    <ligand>
        <name>Mg(2+)</name>
        <dbReference type="ChEBI" id="CHEBI:18420"/>
        <label>1</label>
    </ligand>
</feature>
<comment type="cofactor">
    <cofactor evidence="2">
        <name>Mn(2+)</name>
        <dbReference type="ChEBI" id="CHEBI:29035"/>
    </cofactor>
</comment>
<protein>
    <recommendedName>
        <fullName evidence="11 12">3,4-dihydroxy-2-butanone 4-phosphate synthase</fullName>
        <shortName evidence="11 12">DHBP synthase</shortName>
        <ecNumber evidence="11 12">4.1.99.12</ecNumber>
    </recommendedName>
</protein>
<feature type="site" description="Essential for catalytic activity" evidence="11">
    <location>
        <position position="124"/>
    </location>
</feature>
<keyword evidence="10 11" id="KW-0456">Lyase</keyword>
<proteinExistence type="inferred from homology"/>
<feature type="binding site" evidence="11">
    <location>
        <position position="26"/>
    </location>
    <ligand>
        <name>Mg(2+)</name>
        <dbReference type="ChEBI" id="CHEBI:18420"/>
        <label>2</label>
    </ligand>
</feature>
<comment type="catalytic activity">
    <reaction evidence="1 11 12">
        <text>D-ribulose 5-phosphate = (2S)-2-hydroxy-3-oxobutyl phosphate + formate + H(+)</text>
        <dbReference type="Rhea" id="RHEA:18457"/>
        <dbReference type="ChEBI" id="CHEBI:15378"/>
        <dbReference type="ChEBI" id="CHEBI:15740"/>
        <dbReference type="ChEBI" id="CHEBI:58121"/>
        <dbReference type="ChEBI" id="CHEBI:58830"/>
        <dbReference type="EC" id="4.1.99.12"/>
    </reaction>
</comment>
<dbReference type="GO" id="GO:0009231">
    <property type="term" value="P:riboflavin biosynthetic process"/>
    <property type="evidence" value="ECO:0007669"/>
    <property type="project" value="UniProtKB-UniRule"/>
</dbReference>
<sequence length="202" mass="21028">MSRVDDAVEAIAAGRAVVVTDQADREDEGDLVVAADAIIAAHIAFMMTHCRGLICVPMTQGALDRLALPPMVARNTESHRTAFTVSVDAAAGITTGISAADRATTVRVLVDPASTPDDLARPGHVFPLAAVEGGVRERPGHTEAAVDLARLAGRDPSGVICEIAADDGTMLRGADLAAFAQRHGLPLVSIEELREHLAAREG</sequence>
<evidence type="ECO:0000313" key="14">
    <source>
        <dbReference type="Proteomes" id="UP000321798"/>
    </source>
</evidence>
<reference evidence="13 14" key="1">
    <citation type="submission" date="2019-07" db="EMBL/GenBank/DDBJ databases">
        <title>Whole genome shotgun sequence of Cellulomonas soli NBRC 109434.</title>
        <authorList>
            <person name="Hosoyama A."/>
            <person name="Uohara A."/>
            <person name="Ohji S."/>
            <person name="Ichikawa N."/>
        </authorList>
    </citation>
    <scope>NUCLEOTIDE SEQUENCE [LARGE SCALE GENOMIC DNA]</scope>
    <source>
        <strain evidence="13 14">NBRC 109434</strain>
    </source>
</reference>
<accession>A0A512P8D0</accession>
<evidence type="ECO:0000256" key="9">
    <source>
        <dbReference type="ARBA" id="ARBA00023211"/>
    </source>
</evidence>
<comment type="function">
    <text evidence="3 11 12">Catalyzes the conversion of D-ribulose 5-phosphate to formate and 3,4-dihydroxy-2-butanone 4-phosphate.</text>
</comment>
<dbReference type="NCBIfam" id="TIGR00506">
    <property type="entry name" value="ribB"/>
    <property type="match status" value="1"/>
</dbReference>
<feature type="binding site" evidence="11">
    <location>
        <begin position="25"/>
        <end position="26"/>
    </location>
    <ligand>
        <name>D-ribulose 5-phosphate</name>
        <dbReference type="ChEBI" id="CHEBI:58121"/>
    </ligand>
</feature>
<name>A0A512P8D0_9CELL</name>
<evidence type="ECO:0000256" key="1">
    <source>
        <dbReference type="ARBA" id="ARBA00000141"/>
    </source>
</evidence>
<dbReference type="EMBL" id="BKAL01000001">
    <property type="protein sequence ID" value="GEP67457.1"/>
    <property type="molecule type" value="Genomic_DNA"/>
</dbReference>
<evidence type="ECO:0000256" key="10">
    <source>
        <dbReference type="ARBA" id="ARBA00023239"/>
    </source>
</evidence>
<dbReference type="SUPFAM" id="SSF55821">
    <property type="entry name" value="YrdC/RibB"/>
    <property type="match status" value="1"/>
</dbReference>
<dbReference type="UniPathway" id="UPA00275">
    <property type="reaction ID" value="UER00399"/>
</dbReference>